<sequence>MKLLSRVKESIVQMIAESQTELRPVTGKKVKAVSEPVYNFTTSTHTYCLADDVVVHNCDTISMLTVMNAWIPSKSSGMEKVEGSDLWEDSHFSDDEGSGYNSYVV</sequence>
<reference evidence="1 2" key="1">
    <citation type="submission" date="2017-11" db="EMBL/GenBank/DDBJ databases">
        <title>A major lineage of nontailed dsDNA viruses as unrecognized killers of marine bacteria.</title>
        <authorList>
            <person name="Kauffman K.M."/>
            <person name="Hussain F.A."/>
            <person name="Yang J."/>
            <person name="Arevalo P."/>
            <person name="Brown J.M."/>
            <person name="Chang W.K."/>
            <person name="VanInsberghe D."/>
            <person name="Elsherbini J."/>
            <person name="Cutler M.B."/>
            <person name="Kelly L."/>
            <person name="Polz M.F."/>
        </authorList>
    </citation>
    <scope>NUCLEOTIDE SEQUENCE [LARGE SCALE GENOMIC DNA]</scope>
</reference>
<proteinExistence type="predicted"/>
<keyword evidence="2" id="KW-1185">Reference proteome</keyword>
<dbReference type="Proteomes" id="UP000269348">
    <property type="component" value="Segment"/>
</dbReference>
<organism evidence="1 2">
    <name type="scientific">Vibrio phage 1.238.A._10N.261.52.F10</name>
    <dbReference type="NCBI Taxonomy" id="1881231"/>
    <lineage>
        <taxon>Viruses</taxon>
        <taxon>Duplodnaviria</taxon>
        <taxon>Heunggongvirae</taxon>
        <taxon>Uroviricota</taxon>
        <taxon>Caudoviricetes</taxon>
        <taxon>Schitoviridae</taxon>
        <taxon>Pariacacavirus</taxon>
        <taxon>Pariacacavirus 1238A</taxon>
    </lineage>
</organism>
<dbReference type="EMBL" id="MG592603">
    <property type="protein sequence ID" value="AUR97261.1"/>
    <property type="molecule type" value="Genomic_DNA"/>
</dbReference>
<gene>
    <name evidence="1" type="ORF">NVP1238A_12</name>
</gene>
<accession>A0A2I7RUK8</accession>
<evidence type="ECO:0000313" key="2">
    <source>
        <dbReference type="Proteomes" id="UP000269348"/>
    </source>
</evidence>
<protein>
    <submittedName>
        <fullName evidence="1">Hedgehog/hint domain protein</fullName>
    </submittedName>
</protein>
<dbReference type="Gene3D" id="2.170.16.10">
    <property type="entry name" value="Hedgehog/Intein (Hint) domain"/>
    <property type="match status" value="1"/>
</dbReference>
<dbReference type="InterPro" id="IPR030934">
    <property type="entry name" value="Intein_C"/>
</dbReference>
<evidence type="ECO:0000313" key="1">
    <source>
        <dbReference type="EMBL" id="AUR97261.1"/>
    </source>
</evidence>
<dbReference type="PROSITE" id="PS50818">
    <property type="entry name" value="INTEIN_C_TER"/>
    <property type="match status" value="1"/>
</dbReference>
<name>A0A2I7RUK8_9CAUD</name>